<dbReference type="Gene3D" id="3.40.50.1820">
    <property type="entry name" value="alpha/beta hydrolase"/>
    <property type="match status" value="1"/>
</dbReference>
<evidence type="ECO:0000313" key="2">
    <source>
        <dbReference type="EMBL" id="GAA4116493.1"/>
    </source>
</evidence>
<dbReference type="Pfam" id="PF07819">
    <property type="entry name" value="PGAP1"/>
    <property type="match status" value="1"/>
</dbReference>
<accession>A0ABP7XI31</accession>
<keyword evidence="3" id="KW-1185">Reference proteome</keyword>
<protein>
    <recommendedName>
        <fullName evidence="1">GPI inositol-deacylase PGAP1-like alpha/beta domain-containing protein</fullName>
    </recommendedName>
</protein>
<name>A0ABP7XI31_9ACTN</name>
<dbReference type="InterPro" id="IPR029058">
    <property type="entry name" value="AB_hydrolase_fold"/>
</dbReference>
<dbReference type="InterPro" id="IPR012908">
    <property type="entry name" value="PGAP1-ab_dom-like"/>
</dbReference>
<reference evidence="3" key="1">
    <citation type="journal article" date="2019" name="Int. J. Syst. Evol. Microbiol.">
        <title>The Global Catalogue of Microorganisms (GCM) 10K type strain sequencing project: providing services to taxonomists for standard genome sequencing and annotation.</title>
        <authorList>
            <consortium name="The Broad Institute Genomics Platform"/>
            <consortium name="The Broad Institute Genome Sequencing Center for Infectious Disease"/>
            <person name="Wu L."/>
            <person name="Ma J."/>
        </authorList>
    </citation>
    <scope>NUCLEOTIDE SEQUENCE [LARGE SCALE GENOMIC DNA]</scope>
    <source>
        <strain evidence="3">JCM 16703</strain>
    </source>
</reference>
<proteinExistence type="predicted"/>
<dbReference type="EMBL" id="BAAAZH010000012">
    <property type="protein sequence ID" value="GAA4116493.1"/>
    <property type="molecule type" value="Genomic_DNA"/>
</dbReference>
<gene>
    <name evidence="2" type="ORF">GCM10022215_16200</name>
</gene>
<evidence type="ECO:0000259" key="1">
    <source>
        <dbReference type="Pfam" id="PF07819"/>
    </source>
</evidence>
<evidence type="ECO:0000313" key="3">
    <source>
        <dbReference type="Proteomes" id="UP001501495"/>
    </source>
</evidence>
<dbReference type="PANTHER" id="PTHR37946">
    <property type="entry name" value="SLL1969 PROTEIN"/>
    <property type="match status" value="1"/>
</dbReference>
<sequence>MFYVTDPTMGAFLLPAGFRRPAAVAMLREGHVVGEAGRSVVHSLSERRARRNRPYVAPDPVTRTNDPVLLIPGFFAGDYTLRTVAATLRGEGFRTYRAQILANVGCTLTAAAILESRLEQIVERREQRVQLVGHSLGGMLARGIAVRRPDLVSGIVTMGSPMMAPAAHHRALTAGAAVLAGLSRVGVPGLMSADCLGGSCARQSFEESRLPVPDDVAFTAIYSRRDGIVHWKACIDPQAEAVEVRASHLGMAVDPRVATQVVAALHRHRGVGEAAATAPVAGLLDVAGSA</sequence>
<dbReference type="SUPFAM" id="SSF53474">
    <property type="entry name" value="alpha/beta-Hydrolases"/>
    <property type="match status" value="1"/>
</dbReference>
<dbReference type="PANTHER" id="PTHR37946:SF1">
    <property type="entry name" value="SLL1969 PROTEIN"/>
    <property type="match status" value="1"/>
</dbReference>
<organism evidence="2 3">
    <name type="scientific">Nocardioides fonticola</name>
    <dbReference type="NCBI Taxonomy" id="450363"/>
    <lineage>
        <taxon>Bacteria</taxon>
        <taxon>Bacillati</taxon>
        <taxon>Actinomycetota</taxon>
        <taxon>Actinomycetes</taxon>
        <taxon>Propionibacteriales</taxon>
        <taxon>Nocardioidaceae</taxon>
        <taxon>Nocardioides</taxon>
    </lineage>
</organism>
<feature type="domain" description="GPI inositol-deacylase PGAP1-like alpha/beta" evidence="1">
    <location>
        <begin position="122"/>
        <end position="169"/>
    </location>
</feature>
<comment type="caution">
    <text evidence="2">The sequence shown here is derived from an EMBL/GenBank/DDBJ whole genome shotgun (WGS) entry which is preliminary data.</text>
</comment>
<dbReference type="Proteomes" id="UP001501495">
    <property type="component" value="Unassembled WGS sequence"/>
</dbReference>